<keyword evidence="3" id="KW-1185">Reference proteome</keyword>
<dbReference type="InterPro" id="IPR019516">
    <property type="entry name" value="Glomulin/ALF4"/>
</dbReference>
<gene>
    <name evidence="2" type="ORF">DH2020_027640</name>
</gene>
<dbReference type="SUPFAM" id="SSF48371">
    <property type="entry name" value="ARM repeat"/>
    <property type="match status" value="1"/>
</dbReference>
<evidence type="ECO:0008006" key="4">
    <source>
        <dbReference type="Google" id="ProtNLM"/>
    </source>
</evidence>
<dbReference type="InterPro" id="IPR016024">
    <property type="entry name" value="ARM-type_fold"/>
</dbReference>
<evidence type="ECO:0000313" key="3">
    <source>
        <dbReference type="Proteomes" id="UP001318860"/>
    </source>
</evidence>
<dbReference type="InterPro" id="IPR013877">
    <property type="entry name" value="YAP-bd/ALF4/Glomulin"/>
</dbReference>
<dbReference type="PANTHER" id="PTHR15430:SF1">
    <property type="entry name" value="GLOMULIN"/>
    <property type="match status" value="1"/>
</dbReference>
<sequence>MVVVNQFPSLAKKNLKLLGENLKAEELPNERVEKVAVGIGDGDWRGGGRSTSQEHKIKGNNEGEEAAREKNGRWWSTTLIEAGDYSNSEQSIAELVNFLNSISDSLIAEDHENEDPQKIAIDILTQIHQYMASPAVKQEIIDALAFELPKAVARFACVSTRCLEVAEDVVDLFVGKCSPRDMLSILCEAIGSPSELFIVPFYFIPLLSGLMKVLDLIQRRHYEQVKTAVPVILNVLKIICSKSEYEDTDYVKLFCKAAGIAYSIRAICVKLEGGDKKKLDALLGLYVLQIMALVSVGITSDVSGCLPLVLDLSDSLQHCELSYIGLITGFEVAMISKLVLEDDREYGMDCFSQVKLGAALAVIWGYMASEVAIAAKADLTAVIMELQGNWTKRWEAIGMLSCIFSCAILSWELKQHGIRFLLCIMDGIISRSDNDHLDYSMHMPTLYTSLQAIEMVIMYASSSELRKNAFSAFKKVLADIPTSVRFDVLRALLNNSDSSSMIGILLDCVKEEMRMGKIKRSSSADAVLNSEVRHSTSFWNPSVLELVEEVLRPPKGGPPSLPEYSDAVLSALNLYRFILITESTGNSNCTGILSKDKLQKAYNEWLLPLRTLVTRTTVESHKGYDDQLTASDMICALNPIELVLYRCIELVEEKLKHL</sequence>
<dbReference type="Proteomes" id="UP001318860">
    <property type="component" value="Unassembled WGS sequence"/>
</dbReference>
<evidence type="ECO:0000256" key="1">
    <source>
        <dbReference type="SAM" id="MobiDB-lite"/>
    </source>
</evidence>
<comment type="caution">
    <text evidence="2">The sequence shown here is derived from an EMBL/GenBank/DDBJ whole genome shotgun (WGS) entry which is preliminary data.</text>
</comment>
<proteinExistence type="predicted"/>
<name>A0ABR0VWH7_REHGL</name>
<protein>
    <recommendedName>
        <fullName evidence="4">Aberrant root formation protein</fullName>
    </recommendedName>
</protein>
<reference evidence="2 3" key="1">
    <citation type="journal article" date="2021" name="Comput. Struct. Biotechnol. J.">
        <title>De novo genome assembly of the potent medicinal plant Rehmannia glutinosa using nanopore technology.</title>
        <authorList>
            <person name="Ma L."/>
            <person name="Dong C."/>
            <person name="Song C."/>
            <person name="Wang X."/>
            <person name="Zheng X."/>
            <person name="Niu Y."/>
            <person name="Chen S."/>
            <person name="Feng W."/>
        </authorList>
    </citation>
    <scope>NUCLEOTIDE SEQUENCE [LARGE SCALE GENOMIC DNA]</scope>
    <source>
        <strain evidence="2">DH-2019</strain>
    </source>
</reference>
<dbReference type="EMBL" id="JABTTQ020000695">
    <property type="protein sequence ID" value="KAK6138615.1"/>
    <property type="molecule type" value="Genomic_DNA"/>
</dbReference>
<accession>A0ABR0VWH7</accession>
<dbReference type="Pfam" id="PF08568">
    <property type="entry name" value="Kinetochor_Ybp2"/>
    <property type="match status" value="2"/>
</dbReference>
<evidence type="ECO:0000313" key="2">
    <source>
        <dbReference type="EMBL" id="KAK6138615.1"/>
    </source>
</evidence>
<organism evidence="2 3">
    <name type="scientific">Rehmannia glutinosa</name>
    <name type="common">Chinese foxglove</name>
    <dbReference type="NCBI Taxonomy" id="99300"/>
    <lineage>
        <taxon>Eukaryota</taxon>
        <taxon>Viridiplantae</taxon>
        <taxon>Streptophyta</taxon>
        <taxon>Embryophyta</taxon>
        <taxon>Tracheophyta</taxon>
        <taxon>Spermatophyta</taxon>
        <taxon>Magnoliopsida</taxon>
        <taxon>eudicotyledons</taxon>
        <taxon>Gunneridae</taxon>
        <taxon>Pentapetalae</taxon>
        <taxon>asterids</taxon>
        <taxon>lamiids</taxon>
        <taxon>Lamiales</taxon>
        <taxon>Orobanchaceae</taxon>
        <taxon>Rehmannieae</taxon>
        <taxon>Rehmannia</taxon>
    </lineage>
</organism>
<feature type="region of interest" description="Disordered" evidence="1">
    <location>
        <begin position="43"/>
        <end position="69"/>
    </location>
</feature>
<dbReference type="PANTHER" id="PTHR15430">
    <property type="entry name" value="GLOMULIN"/>
    <property type="match status" value="1"/>
</dbReference>